<gene>
    <name evidence="1" type="ORF">GCM10007140_22560</name>
</gene>
<keyword evidence="2" id="KW-1185">Reference proteome</keyword>
<dbReference type="RefSeq" id="WP_188388445.1">
    <property type="nucleotide sequence ID" value="NZ_BMFK01000001.1"/>
</dbReference>
<evidence type="ECO:0000313" key="2">
    <source>
        <dbReference type="Proteomes" id="UP000605259"/>
    </source>
</evidence>
<dbReference type="SUPFAM" id="SSF110296">
    <property type="entry name" value="Oligoxyloglucan reducing end-specific cellobiohydrolase"/>
    <property type="match status" value="1"/>
</dbReference>
<dbReference type="Proteomes" id="UP000605259">
    <property type="component" value="Unassembled WGS sequence"/>
</dbReference>
<organism evidence="1 2">
    <name type="scientific">Priestia taiwanensis</name>
    <dbReference type="NCBI Taxonomy" id="1347902"/>
    <lineage>
        <taxon>Bacteria</taxon>
        <taxon>Bacillati</taxon>
        <taxon>Bacillota</taxon>
        <taxon>Bacilli</taxon>
        <taxon>Bacillales</taxon>
        <taxon>Bacillaceae</taxon>
        <taxon>Priestia</taxon>
    </lineage>
</organism>
<dbReference type="Gene3D" id="2.130.10.10">
    <property type="entry name" value="YVTN repeat-like/Quinoprotein amine dehydrogenase"/>
    <property type="match status" value="1"/>
</dbReference>
<reference evidence="1" key="2">
    <citation type="submission" date="2020-09" db="EMBL/GenBank/DDBJ databases">
        <authorList>
            <person name="Sun Q."/>
            <person name="Zhou Y."/>
        </authorList>
    </citation>
    <scope>NUCLEOTIDE SEQUENCE</scope>
    <source>
        <strain evidence="1">CGMCC 1.12698</strain>
    </source>
</reference>
<dbReference type="InterPro" id="IPR015943">
    <property type="entry name" value="WD40/YVTN_repeat-like_dom_sf"/>
</dbReference>
<accession>A0A917ATV0</accession>
<comment type="caution">
    <text evidence="1">The sequence shown here is derived from an EMBL/GenBank/DDBJ whole genome shotgun (WGS) entry which is preliminary data.</text>
</comment>
<reference evidence="1" key="1">
    <citation type="journal article" date="2014" name="Int. J. Syst. Evol. Microbiol.">
        <title>Complete genome sequence of Corynebacterium casei LMG S-19264T (=DSM 44701T), isolated from a smear-ripened cheese.</title>
        <authorList>
            <consortium name="US DOE Joint Genome Institute (JGI-PGF)"/>
            <person name="Walter F."/>
            <person name="Albersmeier A."/>
            <person name="Kalinowski J."/>
            <person name="Ruckert C."/>
        </authorList>
    </citation>
    <scope>NUCLEOTIDE SEQUENCE</scope>
    <source>
        <strain evidence="1">CGMCC 1.12698</strain>
    </source>
</reference>
<evidence type="ECO:0000313" key="1">
    <source>
        <dbReference type="EMBL" id="GGE72108.1"/>
    </source>
</evidence>
<sequence length="295" mass="33045">MKSLFSATAVTRLQDGRFILATTHQGLFLREQNTWKCLLTGFTKRIRDLHSDGKIIYGVGDEGIFIRSMDGGESWDVQRFPTKASSWNVCSDGEGLVIAHGDKVIYMSHNFGLTWKVVRPFVHVGVHAPSIRSLFLHRNQLFIGTKIHPVYGGVWVLQVETGEIRCIKKERDKMVSAITVSNGYIVVGSGACRGKSGNISFCRLGEIYNQQNIQWRTCRSEEQENSYLDLRGDGEALYTTSTQNEKGISTVSRICLEEERIATCGLIQGHGWRMAIEKDAYFIAGSTQSISSSFF</sequence>
<proteinExistence type="predicted"/>
<dbReference type="AlphaFoldDB" id="A0A917ATV0"/>
<protein>
    <submittedName>
        <fullName evidence="1">Uncharacterized protein</fullName>
    </submittedName>
</protein>
<dbReference type="EMBL" id="BMFK01000001">
    <property type="protein sequence ID" value="GGE72108.1"/>
    <property type="molecule type" value="Genomic_DNA"/>
</dbReference>
<name>A0A917ATV0_9BACI</name>